<dbReference type="AlphaFoldDB" id="A0A1M6IZN1"/>
<dbReference type="STRING" id="1121919.SAMN02745975_02003"/>
<dbReference type="EMBL" id="FQZV01000023">
    <property type="protein sequence ID" value="SHJ39873.1"/>
    <property type="molecule type" value="Genomic_DNA"/>
</dbReference>
<organism evidence="1 2">
    <name type="scientific">Geosporobacter subterraneus DSM 17957</name>
    <dbReference type="NCBI Taxonomy" id="1121919"/>
    <lineage>
        <taxon>Bacteria</taxon>
        <taxon>Bacillati</taxon>
        <taxon>Bacillota</taxon>
        <taxon>Clostridia</taxon>
        <taxon>Peptostreptococcales</taxon>
        <taxon>Thermotaleaceae</taxon>
        <taxon>Geosporobacter</taxon>
    </lineage>
</organism>
<dbReference type="OrthoDB" id="9811390at2"/>
<dbReference type="Pfam" id="PF04025">
    <property type="entry name" value="RemA-like"/>
    <property type="match status" value="1"/>
</dbReference>
<dbReference type="Proteomes" id="UP000184536">
    <property type="component" value="Unassembled WGS sequence"/>
</dbReference>
<name>A0A1M6IZN1_9FIRM</name>
<dbReference type="NCBIfam" id="NF046065">
    <property type="entry name" value="MtxRegRemB"/>
    <property type="match status" value="1"/>
</dbReference>
<gene>
    <name evidence="1" type="ORF">SAMN02745975_02003</name>
</gene>
<evidence type="ECO:0000313" key="1">
    <source>
        <dbReference type="EMBL" id="SHJ39873.1"/>
    </source>
</evidence>
<evidence type="ECO:0008006" key="3">
    <source>
        <dbReference type="Google" id="ProtNLM"/>
    </source>
</evidence>
<protein>
    <recommendedName>
        <fullName evidence="3">DUF370 domain-containing protein</fullName>
    </recommendedName>
</protein>
<dbReference type="RefSeq" id="WP_110941143.1">
    <property type="nucleotide sequence ID" value="NZ_FQZV01000023.1"/>
</dbReference>
<evidence type="ECO:0000313" key="2">
    <source>
        <dbReference type="Proteomes" id="UP000184536"/>
    </source>
</evidence>
<dbReference type="InterPro" id="IPR007169">
    <property type="entry name" value="RemA-like"/>
</dbReference>
<accession>A0A1M6IZN1</accession>
<sequence length="98" mass="10916">MFLHLGGDMVIPISDIVSIIDMGTVAKSKDNKEFFRIAEEEGFVCRITAEVPKSCVITERIEAGKKGEKHTVKSVIYYSPISSTTLQKRAGFIDEIHI</sequence>
<reference evidence="2" key="1">
    <citation type="submission" date="2016-11" db="EMBL/GenBank/DDBJ databases">
        <authorList>
            <person name="Varghese N."/>
            <person name="Submissions S."/>
        </authorList>
    </citation>
    <scope>NUCLEOTIDE SEQUENCE [LARGE SCALE GENOMIC DNA]</scope>
    <source>
        <strain evidence="2">DSM 17957</strain>
    </source>
</reference>
<proteinExistence type="predicted"/>
<keyword evidence="2" id="KW-1185">Reference proteome</keyword>